<dbReference type="PANTHER" id="PTHR43704">
    <property type="entry name" value="BSR5907 PROTEIN"/>
    <property type="match status" value="1"/>
</dbReference>
<dbReference type="Proteomes" id="UP000434101">
    <property type="component" value="Unassembled WGS sequence"/>
</dbReference>
<dbReference type="GO" id="GO:0003700">
    <property type="term" value="F:DNA-binding transcription factor activity"/>
    <property type="evidence" value="ECO:0007669"/>
    <property type="project" value="InterPro"/>
</dbReference>
<dbReference type="GO" id="GO:0003677">
    <property type="term" value="F:DNA binding"/>
    <property type="evidence" value="ECO:0007669"/>
    <property type="project" value="InterPro"/>
</dbReference>
<dbReference type="Pfam" id="PF25211">
    <property type="entry name" value="DUF7839"/>
    <property type="match status" value="1"/>
</dbReference>
<evidence type="ECO:0000313" key="2">
    <source>
        <dbReference type="EMBL" id="MXV61066.1"/>
    </source>
</evidence>
<sequence>MVDVLDNKRAATRFRILVQIAERQPAVSQGEIAEEVGVTSQAVSEYIRELVDDGLVEKEGRSRYRVTQEGVDWLFRTADDVRRFADHVTGDVLGAMSEAAYIATDDIEEGETVSLSIQDGLLHATPGSEGPATGVATTDAEAGTDVGVTSFEGVMDLEPGSVTVLQIPTVRTGGSRAVTEETVTDACADADRVVATGVEAVVACRQAGTEPALTFAAGEVAAEGAERGLAVTAVVTTDEVGRVTDTLRDADVSYEVLEGN</sequence>
<feature type="domain" description="HTH crp-type" evidence="1">
    <location>
        <begin position="19"/>
        <end position="68"/>
    </location>
</feature>
<dbReference type="InterPro" id="IPR057161">
    <property type="entry name" value="DUF7839"/>
</dbReference>
<dbReference type="InterPro" id="IPR012015">
    <property type="entry name" value="UCP_HTH_arc"/>
</dbReference>
<protein>
    <submittedName>
        <fullName evidence="2">Winged helix-turn-helix transcriptional regulator</fullName>
    </submittedName>
</protein>
<gene>
    <name evidence="2" type="ORF">GS429_03130</name>
</gene>
<dbReference type="Pfam" id="PF12802">
    <property type="entry name" value="MarR_2"/>
    <property type="match status" value="1"/>
</dbReference>
<name>A0A6B0VJD3_9EURY</name>
<evidence type="ECO:0000313" key="3">
    <source>
        <dbReference type="Proteomes" id="UP000434101"/>
    </source>
</evidence>
<dbReference type="InterPro" id="IPR036388">
    <property type="entry name" value="WH-like_DNA-bd_sf"/>
</dbReference>
<dbReference type="OrthoDB" id="56502at2157"/>
<dbReference type="EMBL" id="WUYX01000013">
    <property type="protein sequence ID" value="MXV61066.1"/>
    <property type="molecule type" value="Genomic_DNA"/>
</dbReference>
<dbReference type="PANTHER" id="PTHR43704:SF2">
    <property type="entry name" value="HTH CRP-TYPE DOMAIN-CONTAINING PROTEIN"/>
    <property type="match status" value="1"/>
</dbReference>
<dbReference type="SUPFAM" id="SSF46785">
    <property type="entry name" value="Winged helix' DNA-binding domain"/>
    <property type="match status" value="1"/>
</dbReference>
<dbReference type="Gene3D" id="1.10.10.10">
    <property type="entry name" value="Winged helix-like DNA-binding domain superfamily/Winged helix DNA-binding domain"/>
    <property type="match status" value="1"/>
</dbReference>
<accession>A0A6B0VJD3</accession>
<reference evidence="2 3" key="1">
    <citation type="submission" date="2020-01" db="EMBL/GenBank/DDBJ databases">
        <title>Natronorubrum sp. JWXQ-INN 674 isolated from Inner Mongolia Autonomous Region of China.</title>
        <authorList>
            <person name="Xue Q."/>
        </authorList>
    </citation>
    <scope>NUCLEOTIDE SEQUENCE [LARGE SCALE GENOMIC DNA]</scope>
    <source>
        <strain evidence="2 3">JWXQ-INN-674</strain>
    </source>
</reference>
<dbReference type="InterPro" id="IPR000835">
    <property type="entry name" value="HTH_MarR-typ"/>
</dbReference>
<dbReference type="CDD" id="cd00092">
    <property type="entry name" value="HTH_CRP"/>
    <property type="match status" value="1"/>
</dbReference>
<dbReference type="SMART" id="SM00419">
    <property type="entry name" value="HTH_CRP"/>
    <property type="match status" value="1"/>
</dbReference>
<comment type="caution">
    <text evidence="2">The sequence shown here is derived from an EMBL/GenBank/DDBJ whole genome shotgun (WGS) entry which is preliminary data.</text>
</comment>
<evidence type="ECO:0000259" key="1">
    <source>
        <dbReference type="SMART" id="SM00419"/>
    </source>
</evidence>
<dbReference type="PIRSF" id="PIRSF004955">
    <property type="entry name" value="HTH_arch"/>
    <property type="match status" value="1"/>
</dbReference>
<dbReference type="InterPro" id="IPR012318">
    <property type="entry name" value="HTH_CRP"/>
</dbReference>
<organism evidence="2 3">
    <name type="scientific">Natronorubrum halalkaliphilum</name>
    <dbReference type="NCBI Taxonomy" id="2691917"/>
    <lineage>
        <taxon>Archaea</taxon>
        <taxon>Methanobacteriati</taxon>
        <taxon>Methanobacteriota</taxon>
        <taxon>Stenosarchaea group</taxon>
        <taxon>Halobacteria</taxon>
        <taxon>Halobacteriales</taxon>
        <taxon>Natrialbaceae</taxon>
        <taxon>Natronorubrum</taxon>
    </lineage>
</organism>
<dbReference type="RefSeq" id="WP_160062601.1">
    <property type="nucleotide sequence ID" value="NZ_WUYX01000013.1"/>
</dbReference>
<dbReference type="InterPro" id="IPR036390">
    <property type="entry name" value="WH_DNA-bd_sf"/>
</dbReference>
<dbReference type="AlphaFoldDB" id="A0A6B0VJD3"/>
<proteinExistence type="predicted"/>
<keyword evidence="3" id="KW-1185">Reference proteome</keyword>